<keyword evidence="2" id="KW-1185">Reference proteome</keyword>
<protein>
    <submittedName>
        <fullName evidence="1">Uncharacterized protein</fullName>
    </submittedName>
</protein>
<evidence type="ECO:0000313" key="1">
    <source>
        <dbReference type="EMBL" id="OMO77082.1"/>
    </source>
</evidence>
<sequence length="57" mass="6818">MAKCLFTRFVMLRMKESGILRARVNYVEDKRWINIFAGKSTMYWKKAPVVENIRSFS</sequence>
<organism evidence="1 2">
    <name type="scientific">Corchorus olitorius</name>
    <dbReference type="NCBI Taxonomy" id="93759"/>
    <lineage>
        <taxon>Eukaryota</taxon>
        <taxon>Viridiplantae</taxon>
        <taxon>Streptophyta</taxon>
        <taxon>Embryophyta</taxon>
        <taxon>Tracheophyta</taxon>
        <taxon>Spermatophyta</taxon>
        <taxon>Magnoliopsida</taxon>
        <taxon>eudicotyledons</taxon>
        <taxon>Gunneridae</taxon>
        <taxon>Pentapetalae</taxon>
        <taxon>rosids</taxon>
        <taxon>malvids</taxon>
        <taxon>Malvales</taxon>
        <taxon>Malvaceae</taxon>
        <taxon>Grewioideae</taxon>
        <taxon>Apeibeae</taxon>
        <taxon>Corchorus</taxon>
    </lineage>
</organism>
<dbReference type="AlphaFoldDB" id="A0A1R3I3C1"/>
<dbReference type="EMBL" id="AWUE01019008">
    <property type="protein sequence ID" value="OMO77082.1"/>
    <property type="molecule type" value="Genomic_DNA"/>
</dbReference>
<proteinExistence type="predicted"/>
<comment type="caution">
    <text evidence="1">The sequence shown here is derived from an EMBL/GenBank/DDBJ whole genome shotgun (WGS) entry which is preliminary data.</text>
</comment>
<evidence type="ECO:0000313" key="2">
    <source>
        <dbReference type="Proteomes" id="UP000187203"/>
    </source>
</evidence>
<gene>
    <name evidence="1" type="ORF">COLO4_25357</name>
</gene>
<dbReference type="Proteomes" id="UP000187203">
    <property type="component" value="Unassembled WGS sequence"/>
</dbReference>
<reference evidence="2" key="1">
    <citation type="submission" date="2013-09" db="EMBL/GenBank/DDBJ databases">
        <title>Corchorus olitorius genome sequencing.</title>
        <authorList>
            <person name="Alam M."/>
            <person name="Haque M.S."/>
            <person name="Islam M.S."/>
            <person name="Emdad E.M."/>
            <person name="Islam M.M."/>
            <person name="Ahmed B."/>
            <person name="Halim A."/>
            <person name="Hossen Q.M.M."/>
            <person name="Hossain M.Z."/>
            <person name="Ahmed R."/>
            <person name="Khan M.M."/>
            <person name="Islam R."/>
            <person name="Rashid M.M."/>
            <person name="Khan S.A."/>
            <person name="Rahman M.S."/>
            <person name="Alam M."/>
            <person name="Yahiya A.S."/>
            <person name="Khan M.S."/>
            <person name="Azam M.S."/>
            <person name="Haque T."/>
            <person name="Lashkar M.Z.H."/>
            <person name="Akhand A.I."/>
            <person name="Morshed G."/>
            <person name="Roy S."/>
            <person name="Uddin K.S."/>
            <person name="Rabeya T."/>
            <person name="Hossain A.S."/>
            <person name="Chowdhury A."/>
            <person name="Snigdha A.R."/>
            <person name="Mortoza M.S."/>
            <person name="Matin S.A."/>
            <person name="Hoque S.M.E."/>
            <person name="Islam M.K."/>
            <person name="Roy D.K."/>
            <person name="Haider R."/>
            <person name="Moosa M.M."/>
            <person name="Elias S.M."/>
            <person name="Hasan A.M."/>
            <person name="Jahan S."/>
            <person name="Shafiuddin M."/>
            <person name="Mahmood N."/>
            <person name="Shommy N.S."/>
        </authorList>
    </citation>
    <scope>NUCLEOTIDE SEQUENCE [LARGE SCALE GENOMIC DNA]</scope>
    <source>
        <strain evidence="2">cv. O-4</strain>
    </source>
</reference>
<accession>A0A1R3I3C1</accession>
<name>A0A1R3I3C1_9ROSI</name>